<dbReference type="Pfam" id="PF01585">
    <property type="entry name" value="G-patch"/>
    <property type="match status" value="1"/>
</dbReference>
<feature type="compositionally biased region" description="Polar residues" evidence="4">
    <location>
        <begin position="50"/>
        <end position="64"/>
    </location>
</feature>
<dbReference type="InterPro" id="IPR045211">
    <property type="entry name" value="TFP11/STIP/Ntr1"/>
</dbReference>
<feature type="compositionally biased region" description="Basic and acidic residues" evidence="4">
    <location>
        <begin position="198"/>
        <end position="207"/>
    </location>
</feature>
<evidence type="ECO:0000256" key="1">
    <source>
        <dbReference type="ARBA" id="ARBA00010900"/>
    </source>
</evidence>
<feature type="region of interest" description="Disordered" evidence="4">
    <location>
        <begin position="198"/>
        <end position="231"/>
    </location>
</feature>
<dbReference type="PIRSF" id="PIRSF017706">
    <property type="entry name" value="TFIP11"/>
    <property type="match status" value="1"/>
</dbReference>
<proteinExistence type="inferred from homology"/>
<dbReference type="PANTHER" id="PTHR23329:SF1">
    <property type="entry name" value="TUFTELIN-INTERACTING PROTEIN 11"/>
    <property type="match status" value="1"/>
</dbReference>
<accession>A0A5P1ESH7</accession>
<dbReference type="EMBL" id="CM007385">
    <property type="protein sequence ID" value="ONK68603.1"/>
    <property type="molecule type" value="Genomic_DNA"/>
</dbReference>
<gene>
    <name evidence="6" type="ORF">A4U43_C05F13850</name>
</gene>
<dbReference type="GO" id="GO:0000390">
    <property type="term" value="P:spliceosomal complex disassembly"/>
    <property type="evidence" value="ECO:0007669"/>
    <property type="project" value="InterPro"/>
</dbReference>
<feature type="compositionally biased region" description="Basic and acidic residues" evidence="4">
    <location>
        <begin position="1"/>
        <end position="12"/>
    </location>
</feature>
<keyword evidence="7" id="KW-1185">Reference proteome</keyword>
<dbReference type="PANTHER" id="PTHR23329">
    <property type="entry name" value="TUFTELIN-INTERACTING PROTEIN 11-RELATED"/>
    <property type="match status" value="1"/>
</dbReference>
<dbReference type="GO" id="GO:0003676">
    <property type="term" value="F:nucleic acid binding"/>
    <property type="evidence" value="ECO:0007669"/>
    <property type="project" value="InterPro"/>
</dbReference>
<comment type="similarity">
    <text evidence="1 2">Belongs to the TFP11/STIP family.</text>
</comment>
<keyword evidence="2" id="KW-0508">mRNA splicing</keyword>
<evidence type="ECO:0000256" key="4">
    <source>
        <dbReference type="SAM" id="MobiDB-lite"/>
    </source>
</evidence>
<evidence type="ECO:0000313" key="6">
    <source>
        <dbReference type="EMBL" id="ONK68603.1"/>
    </source>
</evidence>
<feature type="region of interest" description="Disordered" evidence="4">
    <location>
        <begin position="1"/>
        <end position="134"/>
    </location>
</feature>
<feature type="coiled-coil region" evidence="3">
    <location>
        <begin position="297"/>
        <end position="331"/>
    </location>
</feature>
<protein>
    <recommendedName>
        <fullName evidence="5">G-patch domain-containing protein</fullName>
    </recommendedName>
</protein>
<name>A0A5P1ESH7_ASPOF</name>
<dbReference type="SMART" id="SM00443">
    <property type="entry name" value="G_patch"/>
    <property type="match status" value="1"/>
</dbReference>
<feature type="domain" description="G-patch" evidence="5">
    <location>
        <begin position="144"/>
        <end position="189"/>
    </location>
</feature>
<dbReference type="AlphaFoldDB" id="A0A5P1ESH7"/>
<evidence type="ECO:0000256" key="3">
    <source>
        <dbReference type="SAM" id="Coils"/>
    </source>
</evidence>
<dbReference type="Pfam" id="PF07842">
    <property type="entry name" value="GCFC"/>
    <property type="match status" value="1"/>
</dbReference>
<dbReference type="InterPro" id="IPR022783">
    <property type="entry name" value="GCFC_dom"/>
</dbReference>
<keyword evidence="3" id="KW-0175">Coiled coil</keyword>
<comment type="subcellular location">
    <subcellularLocation>
        <location evidence="2">Nucleus</location>
    </subcellularLocation>
</comment>
<sequence>MDDYEGRERFDMENDYEDGQWINGPDLTKPVQFVSTGTVMPDQEIDKENGTASENPNSNTNPSQAGLGYGLGFQADSSRKTDGGEADDVDAEFLPTAFGRKIKEGAQRREKEREKERSASTKAASVKKGMGKRDAGAGKFEAFTSGIGSKLLRKMGYKGGGLGKDEQGITAPIEVKMRPQGMGMGYNDYKEVKMPALDEKEPEEKPAAKLPASSKEKRWLKQKQGRKKTESKYLTPEELLLQKQEQGLEDTKVQKVLDMRGPQVRVLSNLENLNAEEEAKENQVPMPELQHNVKLIVDMAEVDIQRIDRDLRREREKVVSLQREKDKFQKEELRQRKQLQVMETIAGVVERVGEENSLGVLNLESLLTTFSNLKQQYKEEYKLCNLSCIVCSFAYPLLIRVFQGWQPLQNPHHGLILMASWKSLLQGDQDQPFDYSENPVDASPYTRLVNELIFPAVRISGTNSWKPRDPEPMLRFLESWEQLLPPSLVQSILQNVVMPKLLEAVDEWNPLLETVPIHSWVHPWLPHFGQELQPLYHRIWPKFDVALRGWHASDSSAYAVLSPWKDVFDAASWERLIVRWIVPKLIDVMKEFQVNPANQILDQWNWVMTWALVIPIHHMVNLLEVEFFSKWHRALYGWLCLNPDFNEVTRWYMGWKSLFPPELLANERIRQLLTAGLDMMKQAAEGAPVVQPGVRENVSYLRVTEQRQFEAQQQAAAARAHADNLGNAPLKDQIQFFAEEQGVLFVPKVGKLYNSLQVYGFGNVNICIDYPKQLIYAQSSGGWLPVSLSQLLQMHRNSAQR</sequence>
<evidence type="ECO:0000313" key="7">
    <source>
        <dbReference type="Proteomes" id="UP000243459"/>
    </source>
</evidence>
<keyword evidence="2" id="KW-0539">Nucleus</keyword>
<evidence type="ECO:0000256" key="2">
    <source>
        <dbReference type="PIRNR" id="PIRNR017706"/>
    </source>
</evidence>
<dbReference type="InterPro" id="IPR000467">
    <property type="entry name" value="G_patch_dom"/>
</dbReference>
<keyword evidence="2" id="KW-0507">mRNA processing</keyword>
<dbReference type="OMA" id="CEQDIIQ"/>
<organism evidence="6 7">
    <name type="scientific">Asparagus officinalis</name>
    <name type="common">Garden asparagus</name>
    <dbReference type="NCBI Taxonomy" id="4686"/>
    <lineage>
        <taxon>Eukaryota</taxon>
        <taxon>Viridiplantae</taxon>
        <taxon>Streptophyta</taxon>
        <taxon>Embryophyta</taxon>
        <taxon>Tracheophyta</taxon>
        <taxon>Spermatophyta</taxon>
        <taxon>Magnoliopsida</taxon>
        <taxon>Liliopsida</taxon>
        <taxon>Asparagales</taxon>
        <taxon>Asparagaceae</taxon>
        <taxon>Asparagoideae</taxon>
        <taxon>Asparagus</taxon>
    </lineage>
</organism>
<dbReference type="GO" id="GO:0071008">
    <property type="term" value="C:U2-type post-mRNA release spliceosomal complex"/>
    <property type="evidence" value="ECO:0007669"/>
    <property type="project" value="TreeGrafter"/>
</dbReference>
<keyword evidence="2" id="KW-0747">Spliceosome</keyword>
<feature type="compositionally biased region" description="Basic and acidic residues" evidence="4">
    <location>
        <begin position="101"/>
        <end position="119"/>
    </location>
</feature>
<dbReference type="Gramene" id="ONK68603">
    <property type="protein sequence ID" value="ONK68603"/>
    <property type="gene ID" value="A4U43_C05F13850"/>
</dbReference>
<dbReference type="Proteomes" id="UP000243459">
    <property type="component" value="Chromosome 5"/>
</dbReference>
<dbReference type="OrthoDB" id="4822at2759"/>
<reference evidence="7" key="1">
    <citation type="journal article" date="2017" name="Nat. Commun.">
        <title>The asparagus genome sheds light on the origin and evolution of a young Y chromosome.</title>
        <authorList>
            <person name="Harkess A."/>
            <person name="Zhou J."/>
            <person name="Xu C."/>
            <person name="Bowers J.E."/>
            <person name="Van der Hulst R."/>
            <person name="Ayyampalayam S."/>
            <person name="Mercati F."/>
            <person name="Riccardi P."/>
            <person name="McKain M.R."/>
            <person name="Kakrana A."/>
            <person name="Tang H."/>
            <person name="Ray J."/>
            <person name="Groenendijk J."/>
            <person name="Arikit S."/>
            <person name="Mathioni S.M."/>
            <person name="Nakano M."/>
            <person name="Shan H."/>
            <person name="Telgmann-Rauber A."/>
            <person name="Kanno A."/>
            <person name="Yue Z."/>
            <person name="Chen H."/>
            <person name="Li W."/>
            <person name="Chen Y."/>
            <person name="Xu X."/>
            <person name="Zhang Y."/>
            <person name="Luo S."/>
            <person name="Chen H."/>
            <person name="Gao J."/>
            <person name="Mao Z."/>
            <person name="Pires J.C."/>
            <person name="Luo M."/>
            <person name="Kudrna D."/>
            <person name="Wing R.A."/>
            <person name="Meyers B.C."/>
            <person name="Yi K."/>
            <person name="Kong H."/>
            <person name="Lavrijsen P."/>
            <person name="Sunseri F."/>
            <person name="Falavigna A."/>
            <person name="Ye Y."/>
            <person name="Leebens-Mack J.H."/>
            <person name="Chen G."/>
        </authorList>
    </citation>
    <scope>NUCLEOTIDE SEQUENCE [LARGE SCALE GENOMIC DNA]</scope>
    <source>
        <strain evidence="7">cv. DH0086</strain>
    </source>
</reference>
<dbReference type="InterPro" id="IPR024933">
    <property type="entry name" value="TFP11"/>
</dbReference>
<evidence type="ECO:0000259" key="5">
    <source>
        <dbReference type="PROSITE" id="PS50174"/>
    </source>
</evidence>
<dbReference type="PROSITE" id="PS50174">
    <property type="entry name" value="G_PATCH"/>
    <property type="match status" value="1"/>
</dbReference>